<feature type="domain" description="HTH lysR-type" evidence="5">
    <location>
        <begin position="1"/>
        <end position="58"/>
    </location>
</feature>
<dbReference type="InterPro" id="IPR036388">
    <property type="entry name" value="WH-like_DNA-bd_sf"/>
</dbReference>
<dbReference type="Gene3D" id="1.10.10.10">
    <property type="entry name" value="Winged helix-like DNA-binding domain superfamily/Winged helix DNA-binding domain"/>
    <property type="match status" value="1"/>
</dbReference>
<dbReference type="InterPro" id="IPR000847">
    <property type="entry name" value="LysR_HTH_N"/>
</dbReference>
<dbReference type="PANTHER" id="PTHR30419:SF8">
    <property type="entry name" value="NITROGEN ASSIMILATION TRANSCRIPTIONAL ACTIVATOR-RELATED"/>
    <property type="match status" value="1"/>
</dbReference>
<evidence type="ECO:0000256" key="3">
    <source>
        <dbReference type="ARBA" id="ARBA00023125"/>
    </source>
</evidence>
<keyword evidence="7" id="KW-1185">Reference proteome</keyword>
<accession>A0ABZ0I5K7</accession>
<evidence type="ECO:0000259" key="5">
    <source>
        <dbReference type="PROSITE" id="PS50931"/>
    </source>
</evidence>
<proteinExistence type="inferred from homology"/>
<keyword evidence="4" id="KW-0804">Transcription</keyword>
<name>A0ABZ0I5K7_9GAMM</name>
<keyword evidence="2" id="KW-0805">Transcription regulation</keyword>
<organism evidence="6 7">
    <name type="scientific">Congregibacter variabilis</name>
    <dbReference type="NCBI Taxonomy" id="3081200"/>
    <lineage>
        <taxon>Bacteria</taxon>
        <taxon>Pseudomonadati</taxon>
        <taxon>Pseudomonadota</taxon>
        <taxon>Gammaproteobacteria</taxon>
        <taxon>Cellvibrionales</taxon>
        <taxon>Halieaceae</taxon>
        <taxon>Congregibacter</taxon>
    </lineage>
</organism>
<evidence type="ECO:0000313" key="6">
    <source>
        <dbReference type="EMBL" id="WOJ94311.1"/>
    </source>
</evidence>
<dbReference type="Pfam" id="PF00126">
    <property type="entry name" value="HTH_1"/>
    <property type="match status" value="1"/>
</dbReference>
<comment type="similarity">
    <text evidence="1">Belongs to the LysR transcriptional regulatory family.</text>
</comment>
<dbReference type="RefSeq" id="WP_407348947.1">
    <property type="nucleotide sequence ID" value="NZ_CP136864.1"/>
</dbReference>
<evidence type="ECO:0000256" key="4">
    <source>
        <dbReference type="ARBA" id="ARBA00023163"/>
    </source>
</evidence>
<keyword evidence="3" id="KW-0238">DNA-binding</keyword>
<reference evidence="6 7" key="1">
    <citation type="submission" date="2023-10" db="EMBL/GenBank/DDBJ databases">
        <title>Two novel species belonging to the OM43/NOR5 clade.</title>
        <authorList>
            <person name="Park M."/>
        </authorList>
    </citation>
    <scope>NUCLEOTIDE SEQUENCE [LARGE SCALE GENOMIC DNA]</scope>
    <source>
        <strain evidence="6 7">IMCC43200</strain>
    </source>
</reference>
<dbReference type="Gene3D" id="3.40.190.290">
    <property type="match status" value="1"/>
</dbReference>
<dbReference type="InterPro" id="IPR050950">
    <property type="entry name" value="HTH-type_LysR_regulators"/>
</dbReference>
<evidence type="ECO:0000256" key="1">
    <source>
        <dbReference type="ARBA" id="ARBA00009437"/>
    </source>
</evidence>
<dbReference type="SUPFAM" id="SSF46785">
    <property type="entry name" value="Winged helix' DNA-binding domain"/>
    <property type="match status" value="1"/>
</dbReference>
<evidence type="ECO:0000313" key="7">
    <source>
        <dbReference type="Proteomes" id="UP001626537"/>
    </source>
</evidence>
<protein>
    <submittedName>
        <fullName evidence="6">LysR family transcriptional regulator</fullName>
    </submittedName>
</protein>
<dbReference type="CDD" id="cd05466">
    <property type="entry name" value="PBP2_LTTR_substrate"/>
    <property type="match status" value="1"/>
</dbReference>
<dbReference type="PRINTS" id="PR00039">
    <property type="entry name" value="HTHLYSR"/>
</dbReference>
<dbReference type="InterPro" id="IPR005119">
    <property type="entry name" value="LysR_subst-bd"/>
</dbReference>
<dbReference type="PANTHER" id="PTHR30419">
    <property type="entry name" value="HTH-TYPE TRANSCRIPTIONAL REGULATOR YBHD"/>
    <property type="match status" value="1"/>
</dbReference>
<dbReference type="SUPFAM" id="SSF53850">
    <property type="entry name" value="Periplasmic binding protein-like II"/>
    <property type="match status" value="1"/>
</dbReference>
<evidence type="ECO:0000256" key="2">
    <source>
        <dbReference type="ARBA" id="ARBA00023015"/>
    </source>
</evidence>
<dbReference type="Proteomes" id="UP001626537">
    <property type="component" value="Chromosome"/>
</dbReference>
<dbReference type="EMBL" id="CP136864">
    <property type="protein sequence ID" value="WOJ94311.1"/>
    <property type="molecule type" value="Genomic_DNA"/>
</dbReference>
<sequence>MDIANLRAFAAVAKAQSFSVAAEHLHLSQPAISKRIAVLETELNTTLFDRLGRRIELTEAGRALQQHLPKIEQSLRQAEQAVRDINGEIAGPLRIATSHHIGLHRLPPVLSAFQQRYPSVQLAIEFLDSEQAYERLRMGDIELAVVTLAPGDVSQLKSEAIWQDGLSVMVCKEHALAGRRTVGIEELAGYAAVLPGLDTFTGQIVHRHFNEAGAQLQLRMSTNYLETLRMMAVVGLGWTVLPDSMAAPELQALSVEDTQLSRTLGLVCHQERSLSRSARAFTELLRESGQIPASRRQAQTNRATRG</sequence>
<dbReference type="PROSITE" id="PS50931">
    <property type="entry name" value="HTH_LYSR"/>
    <property type="match status" value="1"/>
</dbReference>
<gene>
    <name evidence="6" type="ORF">R0135_03905</name>
</gene>
<dbReference type="InterPro" id="IPR036390">
    <property type="entry name" value="WH_DNA-bd_sf"/>
</dbReference>
<dbReference type="Pfam" id="PF03466">
    <property type="entry name" value="LysR_substrate"/>
    <property type="match status" value="1"/>
</dbReference>